<name>A0A0N4U721_DRAME</name>
<comment type="subcellular location">
    <subcellularLocation>
        <location evidence="1">Membrane</location>
        <topology evidence="1">Multi-pass membrane protein</topology>
    </subcellularLocation>
</comment>
<dbReference type="PROSITE" id="PS50262">
    <property type="entry name" value="G_PROTEIN_RECEP_F1_2"/>
    <property type="match status" value="1"/>
</dbReference>
<keyword evidence="12" id="KW-1185">Reference proteome</keyword>
<evidence type="ECO:0000259" key="9">
    <source>
        <dbReference type="PROSITE" id="PS50262"/>
    </source>
</evidence>
<feature type="domain" description="G-protein coupled receptors family 1 profile" evidence="9">
    <location>
        <begin position="1"/>
        <end position="132"/>
    </location>
</feature>
<protein>
    <submittedName>
        <fullName evidence="13">G_PROTEIN_RECEP_F1_2 domain-containing protein</fullName>
    </submittedName>
</protein>
<dbReference type="GO" id="GO:0043005">
    <property type="term" value="C:neuron projection"/>
    <property type="evidence" value="ECO:0007669"/>
    <property type="project" value="TreeGrafter"/>
</dbReference>
<proteinExistence type="predicted"/>
<dbReference type="GO" id="GO:0005886">
    <property type="term" value="C:plasma membrane"/>
    <property type="evidence" value="ECO:0007669"/>
    <property type="project" value="TreeGrafter"/>
</dbReference>
<keyword evidence="2 8" id="KW-0812">Transmembrane</keyword>
<keyword evidence="3 8" id="KW-1133">Transmembrane helix</keyword>
<evidence type="ECO:0000256" key="4">
    <source>
        <dbReference type="ARBA" id="ARBA00023040"/>
    </source>
</evidence>
<dbReference type="EMBL" id="UYYG01001158">
    <property type="protein sequence ID" value="VDN57148.1"/>
    <property type="molecule type" value="Genomic_DNA"/>
</dbReference>
<dbReference type="AlphaFoldDB" id="A0A0N4U721"/>
<evidence type="ECO:0000256" key="7">
    <source>
        <dbReference type="ARBA" id="ARBA00023224"/>
    </source>
</evidence>
<dbReference type="SUPFAM" id="SSF81321">
    <property type="entry name" value="Family A G protein-coupled receptor-like"/>
    <property type="match status" value="1"/>
</dbReference>
<evidence type="ECO:0000256" key="6">
    <source>
        <dbReference type="ARBA" id="ARBA00023170"/>
    </source>
</evidence>
<dbReference type="Gene3D" id="1.20.1070.10">
    <property type="entry name" value="Rhodopsin 7-helix transmembrane proteins"/>
    <property type="match status" value="1"/>
</dbReference>
<evidence type="ECO:0000313" key="10">
    <source>
        <dbReference type="EMBL" id="VDN57148.1"/>
    </source>
</evidence>
<keyword evidence="4" id="KW-0297">G-protein coupled receptor</keyword>
<evidence type="ECO:0000256" key="5">
    <source>
        <dbReference type="ARBA" id="ARBA00023136"/>
    </source>
</evidence>
<evidence type="ECO:0000313" key="11">
    <source>
        <dbReference type="Proteomes" id="UP000038040"/>
    </source>
</evidence>
<feature type="transmembrane region" description="Helical" evidence="8">
    <location>
        <begin position="20"/>
        <end position="44"/>
    </location>
</feature>
<dbReference type="InterPro" id="IPR017452">
    <property type="entry name" value="GPCR_Rhodpsn_7TM"/>
</dbReference>
<dbReference type="GO" id="GO:0008188">
    <property type="term" value="F:neuropeptide receptor activity"/>
    <property type="evidence" value="ECO:0007669"/>
    <property type="project" value="TreeGrafter"/>
</dbReference>
<feature type="transmembrane region" description="Helical" evidence="8">
    <location>
        <begin position="109"/>
        <end position="135"/>
    </location>
</feature>
<evidence type="ECO:0000256" key="3">
    <source>
        <dbReference type="ARBA" id="ARBA00022989"/>
    </source>
</evidence>
<dbReference type="WBParaSite" id="DME_0000276101-mRNA-1">
    <property type="protein sequence ID" value="DME_0000276101-mRNA-1"/>
    <property type="gene ID" value="DME_0000276101"/>
</dbReference>
<evidence type="ECO:0000313" key="13">
    <source>
        <dbReference type="WBParaSite" id="DME_0000276101-mRNA-1"/>
    </source>
</evidence>
<dbReference type="PANTHER" id="PTHR24235">
    <property type="entry name" value="NEUROPEPTIDE Y RECEPTOR"/>
    <property type="match status" value="1"/>
</dbReference>
<keyword evidence="7" id="KW-0807">Transducer</keyword>
<reference evidence="13" key="1">
    <citation type="submission" date="2017-02" db="UniProtKB">
        <authorList>
            <consortium name="WormBaseParasite"/>
        </authorList>
    </citation>
    <scope>IDENTIFICATION</scope>
</reference>
<evidence type="ECO:0000313" key="12">
    <source>
        <dbReference type="Proteomes" id="UP000274756"/>
    </source>
</evidence>
<dbReference type="Proteomes" id="UP000038040">
    <property type="component" value="Unplaced"/>
</dbReference>
<reference evidence="10 12" key="2">
    <citation type="submission" date="2018-11" db="EMBL/GenBank/DDBJ databases">
        <authorList>
            <consortium name="Pathogen Informatics"/>
        </authorList>
    </citation>
    <scope>NUCLEOTIDE SEQUENCE [LARGE SCALE GENOMIC DNA]</scope>
</reference>
<keyword evidence="6" id="KW-0675">Receptor</keyword>
<dbReference type="PRINTS" id="PR00237">
    <property type="entry name" value="GPCRRHODOPSN"/>
</dbReference>
<evidence type="ECO:0000256" key="1">
    <source>
        <dbReference type="ARBA" id="ARBA00004141"/>
    </source>
</evidence>
<gene>
    <name evidence="10" type="ORF">DME_LOCUS7121</name>
</gene>
<dbReference type="InterPro" id="IPR000276">
    <property type="entry name" value="GPCR_Rhodpsn"/>
</dbReference>
<dbReference type="OrthoDB" id="9046662at2759"/>
<sequence>MSSNYRPDSNLDGGSKMSQIYGLTVMILQFGAPTLICTLCYWSISRVIAKQIVKRREKENLLKSQEKKLHDRRSKANRMMACMVLGFILAWLPLNLINLSRDFNGVSTWFSTIFALCHVIAMISAICNPIIYTWFNPNLRAILKSMVKKSKQHNLPLSSI</sequence>
<dbReference type="PANTHER" id="PTHR24235:SF18">
    <property type="entry name" value="G-PROTEIN COUPLED RECEPTORS FAMILY 1 PROFILE DOMAIN-CONTAINING PROTEIN"/>
    <property type="match status" value="1"/>
</dbReference>
<organism evidence="11 13">
    <name type="scientific">Dracunculus medinensis</name>
    <name type="common">Guinea worm</name>
    <dbReference type="NCBI Taxonomy" id="318479"/>
    <lineage>
        <taxon>Eukaryota</taxon>
        <taxon>Metazoa</taxon>
        <taxon>Ecdysozoa</taxon>
        <taxon>Nematoda</taxon>
        <taxon>Chromadorea</taxon>
        <taxon>Rhabditida</taxon>
        <taxon>Spirurina</taxon>
        <taxon>Dracunculoidea</taxon>
        <taxon>Dracunculidae</taxon>
        <taxon>Dracunculus</taxon>
    </lineage>
</organism>
<dbReference type="Proteomes" id="UP000274756">
    <property type="component" value="Unassembled WGS sequence"/>
</dbReference>
<keyword evidence="5 8" id="KW-0472">Membrane</keyword>
<dbReference type="GO" id="GO:0042923">
    <property type="term" value="F:neuropeptide binding"/>
    <property type="evidence" value="ECO:0007669"/>
    <property type="project" value="TreeGrafter"/>
</dbReference>
<dbReference type="Pfam" id="PF00001">
    <property type="entry name" value="7tm_1"/>
    <property type="match status" value="1"/>
</dbReference>
<feature type="transmembrane region" description="Helical" evidence="8">
    <location>
        <begin position="76"/>
        <end position="97"/>
    </location>
</feature>
<dbReference type="STRING" id="318479.A0A0N4U721"/>
<evidence type="ECO:0000256" key="2">
    <source>
        <dbReference type="ARBA" id="ARBA00022692"/>
    </source>
</evidence>
<evidence type="ECO:0000256" key="8">
    <source>
        <dbReference type="SAM" id="Phobius"/>
    </source>
</evidence>
<accession>A0A0N4U721</accession>